<comment type="similarity">
    <text evidence="2">Belongs to the G-protein coupled receptor 3 family.</text>
</comment>
<keyword evidence="9" id="KW-0325">Glycoprotein</keyword>
<accession>A0A2A2KWL7</accession>
<dbReference type="AlphaFoldDB" id="A0A2A2KWL7"/>
<feature type="region of interest" description="Disordered" evidence="12">
    <location>
        <begin position="516"/>
        <end position="541"/>
    </location>
</feature>
<evidence type="ECO:0000256" key="6">
    <source>
        <dbReference type="ARBA" id="ARBA00023040"/>
    </source>
</evidence>
<evidence type="ECO:0000256" key="7">
    <source>
        <dbReference type="ARBA" id="ARBA00023136"/>
    </source>
</evidence>
<dbReference type="InterPro" id="IPR038550">
    <property type="entry name" value="GPCR_3_9-Cys_sf"/>
</dbReference>
<reference evidence="17 18" key="1">
    <citation type="journal article" date="2017" name="Curr. Biol.">
        <title>Genome architecture and evolution of a unichromosomal asexual nematode.</title>
        <authorList>
            <person name="Fradin H."/>
            <person name="Zegar C."/>
            <person name="Gutwein M."/>
            <person name="Lucas J."/>
            <person name="Kovtun M."/>
            <person name="Corcoran D."/>
            <person name="Baugh L.R."/>
            <person name="Kiontke K."/>
            <person name="Gunsalus K."/>
            <person name="Fitch D.H."/>
            <person name="Piano F."/>
        </authorList>
    </citation>
    <scope>NUCLEOTIDE SEQUENCE [LARGE SCALE GENOMIC DNA]</scope>
    <source>
        <strain evidence="17">PF1309</strain>
    </source>
</reference>
<feature type="transmembrane region" description="Helical" evidence="13">
    <location>
        <begin position="644"/>
        <end position="668"/>
    </location>
</feature>
<evidence type="ECO:0000256" key="2">
    <source>
        <dbReference type="ARBA" id="ARBA00007242"/>
    </source>
</evidence>
<dbReference type="Pfam" id="PF07562">
    <property type="entry name" value="NCD3G"/>
    <property type="match status" value="1"/>
</dbReference>
<evidence type="ECO:0000256" key="8">
    <source>
        <dbReference type="ARBA" id="ARBA00023170"/>
    </source>
</evidence>
<evidence type="ECO:0000256" key="1">
    <source>
        <dbReference type="ARBA" id="ARBA00004651"/>
    </source>
</evidence>
<dbReference type="Gene3D" id="2.10.50.30">
    <property type="entry name" value="GPCR, family 3, nine cysteines domain"/>
    <property type="match status" value="1"/>
</dbReference>
<feature type="domain" description="GPCR family 3 nine cysteines" evidence="16">
    <location>
        <begin position="570"/>
        <end position="621"/>
    </location>
</feature>
<evidence type="ECO:0000256" key="9">
    <source>
        <dbReference type="ARBA" id="ARBA00023180"/>
    </source>
</evidence>
<evidence type="ECO:0008006" key="19">
    <source>
        <dbReference type="Google" id="ProtNLM"/>
    </source>
</evidence>
<keyword evidence="5 13" id="KW-1133">Transmembrane helix</keyword>
<dbReference type="InterPro" id="IPR017979">
    <property type="entry name" value="GPCR_3_CS"/>
</dbReference>
<dbReference type="InterPro" id="IPR011500">
    <property type="entry name" value="GPCR_3_9-Cys_dom"/>
</dbReference>
<name>A0A2A2KWL7_9BILA</name>
<dbReference type="PROSITE" id="PS00979">
    <property type="entry name" value="G_PROTEIN_RECEP_F3_1"/>
    <property type="match status" value="1"/>
</dbReference>
<dbReference type="InterPro" id="IPR000337">
    <property type="entry name" value="GPCR_3"/>
</dbReference>
<sequence>MKCLHLRSYSMFSVLAVATQVLISVNLIAKTVDAQNLTPQEKVHQIRIPGDILLGGVFPVHTKTSDGEDPCGEIAEMSGVHRVEAMLYALDKINEQKDFLNGYKLGALILDSCSDPSYALNQSLELVRDMIGRSDASSYVCKNNTPQQMNRDRKNVAAVVGESYSSISVQLANLLQLFRIAQVSPASTSSDLSDKSRFKFFARTVPSDYYQAKAMADIAAKFGWTYVSLVYSADEYGQLGADAFKNEARKKGICIAVEERIHNKQESFIESIDNLMEKLQPEDSVGARVVVLFVGTEYIPQLLHYTTEKMNLTTSSEYNEKKLIWMASESWDRNNAKYTEGVNQLAAEGAIVLMLASQKVPDFNEYFLNLHPGSDKFERNQWLRELWQVKFKCEFGGPQESSVNRCEDIRQSSEGFSVNDKVRYVINAVYAIAHALQAYKSTACGNDTMESNLFSQPSQEPEICQAMQNIDRTEFYNNYLLKVNFEDVVGRNFHFSPQGDGPANYTILTYKPKNMHQKMGQESDPAPVTGSTAKPGSGASPASDYIELGYWLENNLIIDEKALWWAGEATPISICSEPCPVGYRKQNIKNEQCCWACIRCEDFEYLVNEAYCVPCDMGWWPTEDRTSCYDMSRTNLEYMQWSSMYSIVPAIIAAIGIVLTLFTIVIFIL</sequence>
<dbReference type="CDD" id="cd06362">
    <property type="entry name" value="PBP1_mGluR"/>
    <property type="match status" value="1"/>
</dbReference>
<keyword evidence="7 13" id="KW-0472">Membrane</keyword>
<dbReference type="PRINTS" id="PR00248">
    <property type="entry name" value="GPCRMGR"/>
</dbReference>
<feature type="chain" id="PRO_5013376471" description="G-protein coupled receptors family 3 profile domain-containing protein" evidence="14">
    <location>
        <begin position="35"/>
        <end position="669"/>
    </location>
</feature>
<dbReference type="OrthoDB" id="5842558at2759"/>
<evidence type="ECO:0000256" key="12">
    <source>
        <dbReference type="SAM" id="MobiDB-lite"/>
    </source>
</evidence>
<keyword evidence="4 13" id="KW-0812">Transmembrane</keyword>
<protein>
    <recommendedName>
        <fullName evidence="19">G-protein coupled receptors family 3 profile domain-containing protein</fullName>
    </recommendedName>
</protein>
<evidence type="ECO:0000256" key="5">
    <source>
        <dbReference type="ARBA" id="ARBA00022989"/>
    </source>
</evidence>
<evidence type="ECO:0000256" key="3">
    <source>
        <dbReference type="ARBA" id="ARBA00022475"/>
    </source>
</evidence>
<comment type="subcellular location">
    <subcellularLocation>
        <location evidence="1">Cell membrane</location>
        <topology evidence="1">Multi-pass membrane protein</topology>
    </subcellularLocation>
</comment>
<dbReference type="PANTHER" id="PTHR24060">
    <property type="entry name" value="METABOTROPIC GLUTAMATE RECEPTOR"/>
    <property type="match status" value="1"/>
</dbReference>
<dbReference type="InterPro" id="IPR028082">
    <property type="entry name" value="Peripla_BP_I"/>
</dbReference>
<evidence type="ECO:0000256" key="10">
    <source>
        <dbReference type="ARBA" id="ARBA00023224"/>
    </source>
</evidence>
<dbReference type="InterPro" id="IPR050726">
    <property type="entry name" value="mGluR"/>
</dbReference>
<evidence type="ECO:0000256" key="4">
    <source>
        <dbReference type="ARBA" id="ARBA00022692"/>
    </source>
</evidence>
<evidence type="ECO:0000313" key="18">
    <source>
        <dbReference type="Proteomes" id="UP000218231"/>
    </source>
</evidence>
<keyword evidence="6" id="KW-0297">G-protein coupled receptor</keyword>
<dbReference type="Proteomes" id="UP000218231">
    <property type="component" value="Unassembled WGS sequence"/>
</dbReference>
<comment type="function">
    <text evidence="11">G-protein coupled receptor for glutamate. Ligand binding causes a conformation change that triggers signaling via guanine nucleotide-binding proteins (G proteins) and modulates the activity of down-stream effectors.</text>
</comment>
<evidence type="ECO:0000256" key="13">
    <source>
        <dbReference type="SAM" id="Phobius"/>
    </source>
</evidence>
<organism evidence="17 18">
    <name type="scientific">Diploscapter pachys</name>
    <dbReference type="NCBI Taxonomy" id="2018661"/>
    <lineage>
        <taxon>Eukaryota</taxon>
        <taxon>Metazoa</taxon>
        <taxon>Ecdysozoa</taxon>
        <taxon>Nematoda</taxon>
        <taxon>Chromadorea</taxon>
        <taxon>Rhabditida</taxon>
        <taxon>Rhabditina</taxon>
        <taxon>Rhabditomorpha</taxon>
        <taxon>Rhabditoidea</taxon>
        <taxon>Rhabditidae</taxon>
        <taxon>Diploscapter</taxon>
    </lineage>
</organism>
<keyword evidence="10" id="KW-0807">Transducer</keyword>
<evidence type="ECO:0000259" key="15">
    <source>
        <dbReference type="Pfam" id="PF01094"/>
    </source>
</evidence>
<feature type="domain" description="Receptor ligand binding region" evidence="15">
    <location>
        <begin position="83"/>
        <end position="512"/>
    </location>
</feature>
<evidence type="ECO:0000313" key="17">
    <source>
        <dbReference type="EMBL" id="PAV78371.1"/>
    </source>
</evidence>
<keyword evidence="8" id="KW-0675">Receptor</keyword>
<dbReference type="GO" id="GO:0004930">
    <property type="term" value="F:G protein-coupled receptor activity"/>
    <property type="evidence" value="ECO:0007669"/>
    <property type="project" value="UniProtKB-KW"/>
</dbReference>
<dbReference type="FunFam" id="3.40.50.2300:FF:000145">
    <property type="entry name" value="Glutamate receptor, metabotropic"/>
    <property type="match status" value="1"/>
</dbReference>
<comment type="caution">
    <text evidence="17">The sequence shown here is derived from an EMBL/GenBank/DDBJ whole genome shotgun (WGS) entry which is preliminary data.</text>
</comment>
<keyword evidence="18" id="KW-1185">Reference proteome</keyword>
<evidence type="ECO:0000259" key="16">
    <source>
        <dbReference type="Pfam" id="PF07562"/>
    </source>
</evidence>
<dbReference type="Gene3D" id="3.40.50.2300">
    <property type="match status" value="2"/>
</dbReference>
<keyword evidence="14" id="KW-0732">Signal</keyword>
<dbReference type="GO" id="GO:0005886">
    <property type="term" value="C:plasma membrane"/>
    <property type="evidence" value="ECO:0007669"/>
    <property type="project" value="UniProtKB-SubCell"/>
</dbReference>
<dbReference type="SUPFAM" id="SSF53822">
    <property type="entry name" value="Periplasmic binding protein-like I"/>
    <property type="match status" value="1"/>
</dbReference>
<dbReference type="FunFam" id="2.10.50.30:FF:000001">
    <property type="entry name" value="metabotropic glutamate receptor 1"/>
    <property type="match status" value="1"/>
</dbReference>
<dbReference type="InterPro" id="IPR001828">
    <property type="entry name" value="ANF_lig-bd_rcpt"/>
</dbReference>
<feature type="signal peptide" evidence="14">
    <location>
        <begin position="1"/>
        <end position="34"/>
    </location>
</feature>
<gene>
    <name evidence="17" type="ORF">WR25_00566</name>
</gene>
<dbReference type="STRING" id="2018661.A0A2A2KWL7"/>
<dbReference type="Pfam" id="PF01094">
    <property type="entry name" value="ANF_receptor"/>
    <property type="match status" value="1"/>
</dbReference>
<evidence type="ECO:0000256" key="14">
    <source>
        <dbReference type="SAM" id="SignalP"/>
    </source>
</evidence>
<keyword evidence="3" id="KW-1003">Cell membrane</keyword>
<evidence type="ECO:0000256" key="11">
    <source>
        <dbReference type="ARBA" id="ARBA00054813"/>
    </source>
</evidence>
<proteinExistence type="inferred from homology"/>
<dbReference type="EMBL" id="LIAE01007569">
    <property type="protein sequence ID" value="PAV78371.1"/>
    <property type="molecule type" value="Genomic_DNA"/>
</dbReference>